<reference evidence="2" key="1">
    <citation type="submission" date="2020-02" db="EMBL/GenBank/DDBJ databases">
        <authorList>
            <person name="Meier V. D."/>
        </authorList>
    </citation>
    <scope>NUCLEOTIDE SEQUENCE</scope>
    <source>
        <strain evidence="2">AVDCRST_MAG38</strain>
    </source>
</reference>
<proteinExistence type="predicted"/>
<organism evidence="2">
    <name type="scientific">uncultured Solirubrobacteraceae bacterium</name>
    <dbReference type="NCBI Taxonomy" id="1162706"/>
    <lineage>
        <taxon>Bacteria</taxon>
        <taxon>Bacillati</taxon>
        <taxon>Actinomycetota</taxon>
        <taxon>Thermoleophilia</taxon>
        <taxon>Solirubrobacterales</taxon>
        <taxon>Solirubrobacteraceae</taxon>
        <taxon>environmental samples</taxon>
    </lineage>
</organism>
<feature type="region of interest" description="Disordered" evidence="1">
    <location>
        <begin position="38"/>
        <end position="80"/>
    </location>
</feature>
<protein>
    <submittedName>
        <fullName evidence="2">Uncharacterized protein</fullName>
    </submittedName>
</protein>
<feature type="non-terminal residue" evidence="2">
    <location>
        <position position="1"/>
    </location>
</feature>
<dbReference type="AlphaFoldDB" id="A0A6J4SMS4"/>
<sequence length="80" mass="7743">GSSGSTTVGEGAQGVVRGLLLPLQHALRAVARRALRHLPSGSSGGTAPAAPDALRVPAGAPAPGRVGLPHRRGAGGAARL</sequence>
<dbReference type="EMBL" id="CADCVJ010000249">
    <property type="protein sequence ID" value="CAA9498292.1"/>
    <property type="molecule type" value="Genomic_DNA"/>
</dbReference>
<feature type="non-terminal residue" evidence="2">
    <location>
        <position position="80"/>
    </location>
</feature>
<evidence type="ECO:0000256" key="1">
    <source>
        <dbReference type="SAM" id="MobiDB-lite"/>
    </source>
</evidence>
<gene>
    <name evidence="2" type="ORF">AVDCRST_MAG38-3010</name>
</gene>
<name>A0A6J4SMS4_9ACTN</name>
<evidence type="ECO:0000313" key="2">
    <source>
        <dbReference type="EMBL" id="CAA9498292.1"/>
    </source>
</evidence>
<accession>A0A6J4SMS4</accession>